<dbReference type="Pfam" id="PF13839">
    <property type="entry name" value="PC-Esterase"/>
    <property type="match status" value="1"/>
</dbReference>
<evidence type="ECO:0000313" key="12">
    <source>
        <dbReference type="Proteomes" id="UP000245207"/>
    </source>
</evidence>
<dbReference type="OrthoDB" id="630188at2759"/>
<comment type="caution">
    <text evidence="11">The sequence shown here is derived from an EMBL/GenBank/DDBJ whole genome shotgun (WGS) entry which is preliminary data.</text>
</comment>
<organism evidence="11 12">
    <name type="scientific">Artemisia annua</name>
    <name type="common">Sweet wormwood</name>
    <dbReference type="NCBI Taxonomy" id="35608"/>
    <lineage>
        <taxon>Eukaryota</taxon>
        <taxon>Viridiplantae</taxon>
        <taxon>Streptophyta</taxon>
        <taxon>Embryophyta</taxon>
        <taxon>Tracheophyta</taxon>
        <taxon>Spermatophyta</taxon>
        <taxon>Magnoliopsida</taxon>
        <taxon>eudicotyledons</taxon>
        <taxon>Gunneridae</taxon>
        <taxon>Pentapetalae</taxon>
        <taxon>asterids</taxon>
        <taxon>campanulids</taxon>
        <taxon>Asterales</taxon>
        <taxon>Asteraceae</taxon>
        <taxon>Asteroideae</taxon>
        <taxon>Anthemideae</taxon>
        <taxon>Artemisiinae</taxon>
        <taxon>Artemisia</taxon>
    </lineage>
</organism>
<keyword evidence="6 8" id="KW-0472">Membrane</keyword>
<feature type="region of interest" description="Disordered" evidence="7">
    <location>
        <begin position="185"/>
        <end position="207"/>
    </location>
</feature>
<feature type="region of interest" description="Disordered" evidence="7">
    <location>
        <begin position="121"/>
        <end position="144"/>
    </location>
</feature>
<comment type="subcellular location">
    <subcellularLocation>
        <location evidence="1">Membrane</location>
        <topology evidence="1">Single-pass membrane protein</topology>
    </subcellularLocation>
</comment>
<evidence type="ECO:0000256" key="3">
    <source>
        <dbReference type="ARBA" id="ARBA00022692"/>
    </source>
</evidence>
<dbReference type="PANTHER" id="PTHR32285:SF22">
    <property type="entry name" value="PROTEIN TRICHOME BIREFRINGENCE"/>
    <property type="match status" value="1"/>
</dbReference>
<dbReference type="Pfam" id="PF14416">
    <property type="entry name" value="PMR5N"/>
    <property type="match status" value="1"/>
</dbReference>
<evidence type="ECO:0000256" key="8">
    <source>
        <dbReference type="SAM" id="Phobius"/>
    </source>
</evidence>
<dbReference type="GO" id="GO:0016020">
    <property type="term" value="C:membrane"/>
    <property type="evidence" value="ECO:0007669"/>
    <property type="project" value="UniProtKB-SubCell"/>
</dbReference>
<dbReference type="AlphaFoldDB" id="A0A2U1Q589"/>
<dbReference type="GO" id="GO:0005794">
    <property type="term" value="C:Golgi apparatus"/>
    <property type="evidence" value="ECO:0007669"/>
    <property type="project" value="TreeGrafter"/>
</dbReference>
<dbReference type="STRING" id="35608.A0A2U1Q589"/>
<evidence type="ECO:0000256" key="4">
    <source>
        <dbReference type="ARBA" id="ARBA00022968"/>
    </source>
</evidence>
<reference evidence="11 12" key="1">
    <citation type="journal article" date="2018" name="Mol. Plant">
        <title>The genome of Artemisia annua provides insight into the evolution of Asteraceae family and artemisinin biosynthesis.</title>
        <authorList>
            <person name="Shen Q."/>
            <person name="Zhang L."/>
            <person name="Liao Z."/>
            <person name="Wang S."/>
            <person name="Yan T."/>
            <person name="Shi P."/>
            <person name="Liu M."/>
            <person name="Fu X."/>
            <person name="Pan Q."/>
            <person name="Wang Y."/>
            <person name="Lv Z."/>
            <person name="Lu X."/>
            <person name="Zhang F."/>
            <person name="Jiang W."/>
            <person name="Ma Y."/>
            <person name="Chen M."/>
            <person name="Hao X."/>
            <person name="Li L."/>
            <person name="Tang Y."/>
            <person name="Lv G."/>
            <person name="Zhou Y."/>
            <person name="Sun X."/>
            <person name="Brodelius P.E."/>
            <person name="Rose J.K.C."/>
            <person name="Tang K."/>
        </authorList>
    </citation>
    <scope>NUCLEOTIDE SEQUENCE [LARGE SCALE GENOMIC DNA]</scope>
    <source>
        <strain evidence="12">cv. Huhao1</strain>
        <tissue evidence="11">Leaf</tissue>
    </source>
</reference>
<dbReference type="InterPro" id="IPR026057">
    <property type="entry name" value="TBL_C"/>
</dbReference>
<keyword evidence="5 8" id="KW-1133">Transmembrane helix</keyword>
<keyword evidence="3 8" id="KW-0812">Transmembrane</keyword>
<name>A0A2U1Q589_ARTAN</name>
<accession>A0A2U1Q589</accession>
<evidence type="ECO:0000313" key="11">
    <source>
        <dbReference type="EMBL" id="PWA93165.1"/>
    </source>
</evidence>
<feature type="domain" description="Trichome birefringence-like C-terminal" evidence="9">
    <location>
        <begin position="371"/>
        <end position="656"/>
    </location>
</feature>
<dbReference type="Proteomes" id="UP000245207">
    <property type="component" value="Unassembled WGS sequence"/>
</dbReference>
<evidence type="ECO:0000259" key="9">
    <source>
        <dbReference type="Pfam" id="PF13839"/>
    </source>
</evidence>
<feature type="compositionally biased region" description="Polar residues" evidence="7">
    <location>
        <begin position="263"/>
        <end position="285"/>
    </location>
</feature>
<sequence>MVDQDENESGNPGHTHPGAYALLWGGGFYRERTKKTKAFVYAFISIFVAVTFFLAFNPSPNPSSPWFSNIFTSSTNVVSSNSTTTSSGSQFNSIYSYFFPTNATTQKSINLDPPNVIKDGLNQTKSGPGPLQNGFGPDQTGSNQTAIGSVQLQKGSNQTVTGSGSVQNGSNQTVAIGSVQLQKGSNQTVGSVQNGSNHTGSVQNGSNKTAIGSVQLQKGSNQTVATGSVQLQQGSNQTNKALPNIVTESVKSVPNNVTENKVNTTQNSQKSLPTFLGNDTGSGPSQRIEGKNVPKNVTIFGKKEGNGNEDMLVKGLVDCDLFDGEWVRDDSYPLYKPGSCALIDEQFNCFKNGRPDLGFQNYKWKPKGCTLPRLDGGKMLQLLKGKRLVFVGDSLNRNMWESLICILRNSVKDKSKVFEASGRHNFRSEPSYAFVFKDYKSTVEFFVAPFLVQEWEMKDQNGTKKETLRLDLMSNSAHQYKTADVVVFNTGHWWTHEKTSKGQDYYQEGGHVYKELNVLEAFRKAMTTWGMWVDANINPTKTSVFFRGYSASHFSGGQWNSGGACDNEIEPIKNTTYLTPYPDKMVTLENVFKGMKTKVSYLNVTRLTDFRKDGHPSIYRKQHYSPAEIKSPFHFQDCSHWCLPGVPDAWNEILYAQLLVKQYQSQKQM</sequence>
<feature type="transmembrane region" description="Helical" evidence="8">
    <location>
        <begin position="38"/>
        <end position="56"/>
    </location>
</feature>
<dbReference type="InterPro" id="IPR025846">
    <property type="entry name" value="TBL_N"/>
</dbReference>
<evidence type="ECO:0000256" key="1">
    <source>
        <dbReference type="ARBA" id="ARBA00004167"/>
    </source>
</evidence>
<evidence type="ECO:0000259" key="10">
    <source>
        <dbReference type="Pfam" id="PF14416"/>
    </source>
</evidence>
<feature type="domain" description="Trichome birefringence-like N-terminal" evidence="10">
    <location>
        <begin position="318"/>
        <end position="369"/>
    </location>
</feature>
<dbReference type="InterPro" id="IPR029962">
    <property type="entry name" value="TBL"/>
</dbReference>
<evidence type="ECO:0000256" key="2">
    <source>
        <dbReference type="ARBA" id="ARBA00007727"/>
    </source>
</evidence>
<feature type="region of interest" description="Disordered" evidence="7">
    <location>
        <begin position="263"/>
        <end position="290"/>
    </location>
</feature>
<dbReference type="PANTHER" id="PTHR32285">
    <property type="entry name" value="PROTEIN TRICHOME BIREFRINGENCE-LIKE 9-RELATED"/>
    <property type="match status" value="1"/>
</dbReference>
<dbReference type="GO" id="GO:0016413">
    <property type="term" value="F:O-acetyltransferase activity"/>
    <property type="evidence" value="ECO:0007669"/>
    <property type="project" value="InterPro"/>
</dbReference>
<dbReference type="EMBL" id="PKPP01000406">
    <property type="protein sequence ID" value="PWA93165.1"/>
    <property type="molecule type" value="Genomic_DNA"/>
</dbReference>
<comment type="similarity">
    <text evidence="2">Belongs to the PC-esterase family. TBL subfamily.</text>
</comment>
<evidence type="ECO:0000256" key="6">
    <source>
        <dbReference type="ARBA" id="ARBA00023136"/>
    </source>
</evidence>
<evidence type="ECO:0000256" key="5">
    <source>
        <dbReference type="ARBA" id="ARBA00022989"/>
    </source>
</evidence>
<keyword evidence="4" id="KW-0735">Signal-anchor</keyword>
<keyword evidence="12" id="KW-1185">Reference proteome</keyword>
<protein>
    <submittedName>
        <fullName evidence="11">Uncharacterized protein</fullName>
    </submittedName>
</protein>
<gene>
    <name evidence="11" type="ORF">CTI12_AA073790</name>
</gene>
<proteinExistence type="inferred from homology"/>
<evidence type="ECO:0000256" key="7">
    <source>
        <dbReference type="SAM" id="MobiDB-lite"/>
    </source>
</evidence>